<dbReference type="CDD" id="cd00431">
    <property type="entry name" value="cysteine_hydrolases"/>
    <property type="match status" value="1"/>
</dbReference>
<evidence type="ECO:0000313" key="3">
    <source>
        <dbReference type="EMBL" id="OLP50237.1"/>
    </source>
</evidence>
<evidence type="ECO:0000259" key="2">
    <source>
        <dbReference type="Pfam" id="PF00857"/>
    </source>
</evidence>
<dbReference type="PANTHER" id="PTHR43540:SF6">
    <property type="entry name" value="ISOCHORISMATASE-LIKE DOMAIN-CONTAINING PROTEIN"/>
    <property type="match status" value="1"/>
</dbReference>
<dbReference type="InterPro" id="IPR050272">
    <property type="entry name" value="Isochorismatase-like_hydrls"/>
</dbReference>
<accession>A0A1Q9A6N0</accession>
<organism evidence="3 4">
    <name type="scientific">Allorhizobium taibaishanense</name>
    <dbReference type="NCBI Taxonomy" id="887144"/>
    <lineage>
        <taxon>Bacteria</taxon>
        <taxon>Pseudomonadati</taxon>
        <taxon>Pseudomonadota</taxon>
        <taxon>Alphaproteobacteria</taxon>
        <taxon>Hyphomicrobiales</taxon>
        <taxon>Rhizobiaceae</taxon>
        <taxon>Rhizobium/Agrobacterium group</taxon>
        <taxon>Allorhizobium</taxon>
    </lineage>
</organism>
<dbReference type="InterPro" id="IPR036380">
    <property type="entry name" value="Isochorismatase-like_sf"/>
</dbReference>
<sequence length="182" mass="20466">MQRVFSEDTPWHVAWLQKVLPQVSDVAAHHAERTIFTRFVPPQDANLMRGAWRHYYEKWWMMTGRHLPGEMVDLVPELAQFVPPAMVFDKSVYSPWTSGALQQHLATQSVSHLVISGGETDVCVLSTVLTAVDLGYYVTVLTDAVCSCADTTHDSALALFGERFSAHVELKTTERFLQQGFA</sequence>
<dbReference type="Gene3D" id="3.40.50.850">
    <property type="entry name" value="Isochorismatase-like"/>
    <property type="match status" value="1"/>
</dbReference>
<evidence type="ECO:0000313" key="4">
    <source>
        <dbReference type="Proteomes" id="UP000185598"/>
    </source>
</evidence>
<gene>
    <name evidence="3" type="ORF">BJF91_12995</name>
</gene>
<evidence type="ECO:0000256" key="1">
    <source>
        <dbReference type="ARBA" id="ARBA00022801"/>
    </source>
</evidence>
<name>A0A1Q9A6N0_9HYPH</name>
<feature type="domain" description="Isochorismatase-like" evidence="2">
    <location>
        <begin position="1"/>
        <end position="164"/>
    </location>
</feature>
<dbReference type="STRING" id="887144.BJF91_12995"/>
<dbReference type="PANTHER" id="PTHR43540">
    <property type="entry name" value="PEROXYUREIDOACRYLATE/UREIDOACRYLATE AMIDOHYDROLASE-RELATED"/>
    <property type="match status" value="1"/>
</dbReference>
<protein>
    <submittedName>
        <fullName evidence="3">Cysteine hydrolase</fullName>
    </submittedName>
</protein>
<dbReference type="Pfam" id="PF00857">
    <property type="entry name" value="Isochorismatase"/>
    <property type="match status" value="1"/>
</dbReference>
<dbReference type="SUPFAM" id="SSF52499">
    <property type="entry name" value="Isochorismatase-like hydrolases"/>
    <property type="match status" value="1"/>
</dbReference>
<dbReference type="InterPro" id="IPR000868">
    <property type="entry name" value="Isochorismatase-like_dom"/>
</dbReference>
<keyword evidence="4" id="KW-1185">Reference proteome</keyword>
<proteinExistence type="predicted"/>
<dbReference type="AlphaFoldDB" id="A0A1Q9A6N0"/>
<keyword evidence="1 3" id="KW-0378">Hydrolase</keyword>
<reference evidence="3 4" key="1">
    <citation type="submission" date="2016-09" db="EMBL/GenBank/DDBJ databases">
        <title>Rhizobium oryziradicis sp. nov., isolated from the root of rice.</title>
        <authorList>
            <person name="Zhao J."/>
            <person name="Zhang X."/>
        </authorList>
    </citation>
    <scope>NUCLEOTIDE SEQUENCE [LARGE SCALE GENOMIC DNA]</scope>
    <source>
        <strain evidence="3 4">14971</strain>
    </source>
</reference>
<comment type="caution">
    <text evidence="3">The sequence shown here is derived from an EMBL/GenBank/DDBJ whole genome shotgun (WGS) entry which is preliminary data.</text>
</comment>
<dbReference type="EMBL" id="MKIN01000021">
    <property type="protein sequence ID" value="OLP50237.1"/>
    <property type="molecule type" value="Genomic_DNA"/>
</dbReference>
<dbReference type="RefSeq" id="WP_075614128.1">
    <property type="nucleotide sequence ID" value="NZ_JACIED010000003.1"/>
</dbReference>
<dbReference type="GO" id="GO:0016787">
    <property type="term" value="F:hydrolase activity"/>
    <property type="evidence" value="ECO:0007669"/>
    <property type="project" value="UniProtKB-KW"/>
</dbReference>
<dbReference type="Proteomes" id="UP000185598">
    <property type="component" value="Unassembled WGS sequence"/>
</dbReference>